<proteinExistence type="predicted"/>
<keyword evidence="3" id="KW-1185">Reference proteome</keyword>
<evidence type="ECO:0000256" key="1">
    <source>
        <dbReference type="SAM" id="MobiDB-lite"/>
    </source>
</evidence>
<feature type="compositionally biased region" description="Polar residues" evidence="1">
    <location>
        <begin position="1"/>
        <end position="18"/>
    </location>
</feature>
<reference evidence="2" key="1">
    <citation type="submission" date="2023-03" db="EMBL/GenBank/DDBJ databases">
        <title>Massive genome expansion in bonnet fungi (Mycena s.s.) driven by repeated elements and novel gene families across ecological guilds.</title>
        <authorList>
            <consortium name="Lawrence Berkeley National Laboratory"/>
            <person name="Harder C.B."/>
            <person name="Miyauchi S."/>
            <person name="Viragh M."/>
            <person name="Kuo A."/>
            <person name="Thoen E."/>
            <person name="Andreopoulos B."/>
            <person name="Lu D."/>
            <person name="Skrede I."/>
            <person name="Drula E."/>
            <person name="Henrissat B."/>
            <person name="Morin E."/>
            <person name="Kohler A."/>
            <person name="Barry K."/>
            <person name="LaButti K."/>
            <person name="Morin E."/>
            <person name="Salamov A."/>
            <person name="Lipzen A."/>
            <person name="Mereny Z."/>
            <person name="Hegedus B."/>
            <person name="Baldrian P."/>
            <person name="Stursova M."/>
            <person name="Weitz H."/>
            <person name="Taylor A."/>
            <person name="Grigoriev I.V."/>
            <person name="Nagy L.G."/>
            <person name="Martin F."/>
            <person name="Kauserud H."/>
        </authorList>
    </citation>
    <scope>NUCLEOTIDE SEQUENCE</scope>
    <source>
        <strain evidence="2">9284</strain>
    </source>
</reference>
<evidence type="ECO:0000313" key="2">
    <source>
        <dbReference type="EMBL" id="KAJ7628652.1"/>
    </source>
</evidence>
<dbReference type="Proteomes" id="UP001221142">
    <property type="component" value="Unassembled WGS sequence"/>
</dbReference>
<sequence length="202" mass="23063">MDTPNTATANNNGQQYTTPPAAGSRFPETMEKFTRNMTDKNILDFEATEGNKGWVRVYRASYDPNPRETVQRLKHVIPRLVDAPTLMISPPTAAEELRERLPAPWHFLISSIPEKSLKILTDQTVWSTPTITFMVFQYAPALPRYIMTLKNLLIFDYEEGVKFVRDTVIALIKSLPKAIDFLVNHSSPEDHHQKGRKLLRPA</sequence>
<dbReference type="EMBL" id="JARKIF010000010">
    <property type="protein sequence ID" value="KAJ7628652.1"/>
    <property type="molecule type" value="Genomic_DNA"/>
</dbReference>
<comment type="caution">
    <text evidence="2">The sequence shown here is derived from an EMBL/GenBank/DDBJ whole genome shotgun (WGS) entry which is preliminary data.</text>
</comment>
<evidence type="ECO:0000313" key="3">
    <source>
        <dbReference type="Proteomes" id="UP001221142"/>
    </source>
</evidence>
<dbReference type="AlphaFoldDB" id="A0AAD7BRE5"/>
<feature type="region of interest" description="Disordered" evidence="1">
    <location>
        <begin position="1"/>
        <end position="25"/>
    </location>
</feature>
<accession>A0AAD7BRE5</accession>
<gene>
    <name evidence="2" type="ORF">FB45DRAFT_42097</name>
</gene>
<protein>
    <submittedName>
        <fullName evidence="2">Uncharacterized protein</fullName>
    </submittedName>
</protein>
<name>A0AAD7BRE5_9AGAR</name>
<organism evidence="2 3">
    <name type="scientific">Roridomyces roridus</name>
    <dbReference type="NCBI Taxonomy" id="1738132"/>
    <lineage>
        <taxon>Eukaryota</taxon>
        <taxon>Fungi</taxon>
        <taxon>Dikarya</taxon>
        <taxon>Basidiomycota</taxon>
        <taxon>Agaricomycotina</taxon>
        <taxon>Agaricomycetes</taxon>
        <taxon>Agaricomycetidae</taxon>
        <taxon>Agaricales</taxon>
        <taxon>Marasmiineae</taxon>
        <taxon>Mycenaceae</taxon>
        <taxon>Roridomyces</taxon>
    </lineage>
</organism>